<evidence type="ECO:0000256" key="4">
    <source>
        <dbReference type="ARBA" id="ARBA00023004"/>
    </source>
</evidence>
<dbReference type="PIRSF" id="PIRSF005894">
    <property type="entry name" value="Monothiol_GRX"/>
    <property type="match status" value="1"/>
</dbReference>
<accession>A0ABN4B6L9</accession>
<sequence>MNSSVNSIIQNEIKKNDVVLFMKGTPTSPRCGFSGKVVQVLDSLGVSYKGIDVLADDALRQSIKEYSNWPTIPQLYVKGDFIGGCDIVCEMFESGELHEILSIDRI</sequence>
<dbReference type="RefSeq" id="WP_015452799.1">
    <property type="nucleotide sequence ID" value="NC_020549.1"/>
</dbReference>
<evidence type="ECO:0000256" key="2">
    <source>
        <dbReference type="ARBA" id="ARBA00022714"/>
    </source>
</evidence>
<keyword evidence="10" id="KW-1185">Reference proteome</keyword>
<dbReference type="InterPro" id="IPR014434">
    <property type="entry name" value="Monothiol_GRX"/>
</dbReference>
<evidence type="ECO:0000256" key="6">
    <source>
        <dbReference type="ARBA" id="ARBA00023284"/>
    </source>
</evidence>
<dbReference type="PANTHER" id="PTHR10293:SF72">
    <property type="entry name" value="MONOTHIOL GLUTAREDOXIN-S14, CHLOROPLASTIC"/>
    <property type="match status" value="1"/>
</dbReference>
<dbReference type="SUPFAM" id="SSF52833">
    <property type="entry name" value="Thioredoxin-like"/>
    <property type="match status" value="1"/>
</dbReference>
<organism evidence="9 10">
    <name type="scientific">Candidatus Liberibacter asiaticus str. gxpsy</name>
    <dbReference type="NCBI Taxonomy" id="1174529"/>
    <lineage>
        <taxon>Bacteria</taxon>
        <taxon>Pseudomonadati</taxon>
        <taxon>Pseudomonadota</taxon>
        <taxon>Alphaproteobacteria</taxon>
        <taxon>Hyphomicrobiales</taxon>
        <taxon>Rhizobiaceae</taxon>
        <taxon>Liberibacter</taxon>
    </lineage>
</organism>
<dbReference type="Gene3D" id="3.40.30.10">
    <property type="entry name" value="Glutaredoxin"/>
    <property type="match status" value="1"/>
</dbReference>
<dbReference type="NCBIfam" id="TIGR00365">
    <property type="entry name" value="Grx4 family monothiol glutaredoxin"/>
    <property type="match status" value="1"/>
</dbReference>
<dbReference type="PANTHER" id="PTHR10293">
    <property type="entry name" value="GLUTAREDOXIN FAMILY MEMBER"/>
    <property type="match status" value="1"/>
</dbReference>
<keyword evidence="5" id="KW-0411">Iron-sulfur</keyword>
<keyword evidence="2" id="KW-0001">2Fe-2S</keyword>
<gene>
    <name evidence="9" type="ORF">WSI_04170</name>
</gene>
<name>A0ABN4B6L9_LIBAS</name>
<dbReference type="EMBL" id="CP004005">
    <property type="protein sequence ID" value="AGH17204.1"/>
    <property type="molecule type" value="Genomic_DNA"/>
</dbReference>
<dbReference type="PROSITE" id="PS51354">
    <property type="entry name" value="GLUTAREDOXIN_2"/>
    <property type="match status" value="1"/>
</dbReference>
<evidence type="ECO:0000313" key="10">
    <source>
        <dbReference type="Proteomes" id="UP000011820"/>
    </source>
</evidence>
<reference evidence="9 10" key="1">
    <citation type="journal article" date="2013" name="Genome Announc.">
        <title>Complete Genome Sequence of a Chinese Strain of 'Candidatus Liberibacter asiaticus'.</title>
        <authorList>
            <person name="Lin H."/>
            <person name="Han C.S."/>
            <person name="Liu B."/>
            <person name="Lou B."/>
            <person name="Bai X."/>
            <person name="Deng C."/>
            <person name="Civerolo E.L."/>
            <person name="Gupta G."/>
        </authorList>
    </citation>
    <scope>NUCLEOTIDE SEQUENCE [LARGE SCALE GENOMIC DNA]</scope>
    <source>
        <strain evidence="10">gxpsy</strain>
    </source>
</reference>
<dbReference type="InterPro" id="IPR004480">
    <property type="entry name" value="Monothiol_GRX-rel"/>
</dbReference>
<dbReference type="InterPro" id="IPR036249">
    <property type="entry name" value="Thioredoxin-like_sf"/>
</dbReference>
<dbReference type="Pfam" id="PF00462">
    <property type="entry name" value="Glutaredoxin"/>
    <property type="match status" value="1"/>
</dbReference>
<evidence type="ECO:0000256" key="7">
    <source>
        <dbReference type="PIRNR" id="PIRNR005894"/>
    </source>
</evidence>
<evidence type="ECO:0000313" key="9">
    <source>
        <dbReference type="EMBL" id="AGH17204.1"/>
    </source>
</evidence>
<keyword evidence="4" id="KW-0408">Iron</keyword>
<keyword evidence="3" id="KW-0479">Metal-binding</keyword>
<comment type="similarity">
    <text evidence="1 7">Belongs to the glutaredoxin family. Monothiol subfamily.</text>
</comment>
<evidence type="ECO:0000256" key="3">
    <source>
        <dbReference type="ARBA" id="ARBA00022723"/>
    </source>
</evidence>
<proteinExistence type="inferred from homology"/>
<keyword evidence="6" id="KW-0676">Redox-active center</keyword>
<dbReference type="InterPro" id="IPR033658">
    <property type="entry name" value="GRX_PICOT-like"/>
</dbReference>
<dbReference type="InterPro" id="IPR002109">
    <property type="entry name" value="Glutaredoxin"/>
</dbReference>
<dbReference type="Proteomes" id="UP000011820">
    <property type="component" value="Chromosome"/>
</dbReference>
<dbReference type="CDD" id="cd03028">
    <property type="entry name" value="GRX_PICOT_like"/>
    <property type="match status" value="1"/>
</dbReference>
<protein>
    <recommendedName>
        <fullName evidence="7">Glutaredoxin</fullName>
    </recommendedName>
</protein>
<evidence type="ECO:0000256" key="5">
    <source>
        <dbReference type="ARBA" id="ARBA00023014"/>
    </source>
</evidence>
<evidence type="ECO:0000259" key="8">
    <source>
        <dbReference type="Pfam" id="PF00462"/>
    </source>
</evidence>
<dbReference type="GeneID" id="93077203"/>
<feature type="domain" description="Glutaredoxin" evidence="8">
    <location>
        <begin position="18"/>
        <end position="82"/>
    </location>
</feature>
<evidence type="ECO:0000256" key="1">
    <source>
        <dbReference type="ARBA" id="ARBA00009630"/>
    </source>
</evidence>